<dbReference type="InterPro" id="IPR007130">
    <property type="entry name" value="DAGAT"/>
</dbReference>
<keyword evidence="4 11" id="KW-0808">Transferase</keyword>
<reference evidence="12 13" key="1">
    <citation type="journal article" date="2024" name="Science">
        <title>Giant polyketide synthase enzymes in the biosynthesis of giant marine polyether toxins.</title>
        <authorList>
            <person name="Fallon T.R."/>
            <person name="Shende V.V."/>
            <person name="Wierzbicki I.H."/>
            <person name="Pendleton A.L."/>
            <person name="Watervoot N.F."/>
            <person name="Auber R.P."/>
            <person name="Gonzalez D.J."/>
            <person name="Wisecaver J.H."/>
            <person name="Moore B.S."/>
        </authorList>
    </citation>
    <scope>NUCLEOTIDE SEQUENCE [LARGE SCALE GENOMIC DNA]</scope>
    <source>
        <strain evidence="12 13">12B1</strain>
    </source>
</reference>
<evidence type="ECO:0000256" key="1">
    <source>
        <dbReference type="ARBA" id="ARBA00004477"/>
    </source>
</evidence>
<dbReference type="GO" id="GO:0004144">
    <property type="term" value="F:diacylglycerol O-acyltransferase activity"/>
    <property type="evidence" value="ECO:0007669"/>
    <property type="project" value="TreeGrafter"/>
</dbReference>
<keyword evidence="3" id="KW-0444">Lipid biosynthesis</keyword>
<keyword evidence="9 11" id="KW-0472">Membrane</keyword>
<organism evidence="12 13">
    <name type="scientific">Prymnesium parvum</name>
    <name type="common">Toxic golden alga</name>
    <dbReference type="NCBI Taxonomy" id="97485"/>
    <lineage>
        <taxon>Eukaryota</taxon>
        <taxon>Haptista</taxon>
        <taxon>Haptophyta</taxon>
        <taxon>Prymnesiophyceae</taxon>
        <taxon>Prymnesiales</taxon>
        <taxon>Prymnesiaceae</taxon>
        <taxon>Prymnesium</taxon>
    </lineage>
</organism>
<dbReference type="GO" id="GO:0005789">
    <property type="term" value="C:endoplasmic reticulum membrane"/>
    <property type="evidence" value="ECO:0007669"/>
    <property type="project" value="UniProtKB-SubCell"/>
</dbReference>
<dbReference type="GO" id="GO:0019432">
    <property type="term" value="P:triglyceride biosynthetic process"/>
    <property type="evidence" value="ECO:0007669"/>
    <property type="project" value="TreeGrafter"/>
</dbReference>
<protein>
    <recommendedName>
        <fullName evidence="11">Acyltransferase</fullName>
        <ecNumber evidence="11">2.3.1.-</ecNumber>
    </recommendedName>
</protein>
<dbReference type="PANTHER" id="PTHR12317:SF63">
    <property type="entry name" value="DIACYLGLYCEROL O-ACYLTRANSFERASE 2"/>
    <property type="match status" value="1"/>
</dbReference>
<keyword evidence="8" id="KW-0443">Lipid metabolism</keyword>
<name>A0AB34IVD1_PRYPA</name>
<keyword evidence="10" id="KW-0012">Acyltransferase</keyword>
<evidence type="ECO:0000256" key="2">
    <source>
        <dbReference type="ARBA" id="ARBA00005420"/>
    </source>
</evidence>
<keyword evidence="13" id="KW-1185">Reference proteome</keyword>
<feature type="transmembrane region" description="Helical" evidence="11">
    <location>
        <begin position="73"/>
        <end position="95"/>
    </location>
</feature>
<feature type="transmembrane region" description="Helical" evidence="11">
    <location>
        <begin position="101"/>
        <end position="120"/>
    </location>
</feature>
<dbReference type="EC" id="2.3.1.-" evidence="11"/>
<evidence type="ECO:0000256" key="5">
    <source>
        <dbReference type="ARBA" id="ARBA00022692"/>
    </source>
</evidence>
<evidence type="ECO:0000256" key="9">
    <source>
        <dbReference type="ARBA" id="ARBA00023136"/>
    </source>
</evidence>
<gene>
    <name evidence="12" type="ORF">AB1Y20_007465</name>
</gene>
<accession>A0AB34IVD1</accession>
<dbReference type="Proteomes" id="UP001515480">
    <property type="component" value="Unassembled WGS sequence"/>
</dbReference>
<keyword evidence="6 11" id="KW-0256">Endoplasmic reticulum</keyword>
<keyword evidence="7 11" id="KW-1133">Transmembrane helix</keyword>
<comment type="similarity">
    <text evidence="2 11">Belongs to the diacylglycerol acyltransferase family.</text>
</comment>
<dbReference type="Pfam" id="PF03982">
    <property type="entry name" value="DAGAT"/>
    <property type="match status" value="1"/>
</dbReference>
<evidence type="ECO:0000256" key="8">
    <source>
        <dbReference type="ARBA" id="ARBA00023098"/>
    </source>
</evidence>
<comment type="caution">
    <text evidence="12">The sequence shown here is derived from an EMBL/GenBank/DDBJ whole genome shotgun (WGS) entry which is preliminary data.</text>
</comment>
<evidence type="ECO:0000256" key="7">
    <source>
        <dbReference type="ARBA" id="ARBA00022989"/>
    </source>
</evidence>
<evidence type="ECO:0000256" key="4">
    <source>
        <dbReference type="ARBA" id="ARBA00022679"/>
    </source>
</evidence>
<dbReference type="PANTHER" id="PTHR12317">
    <property type="entry name" value="DIACYLGLYCEROL O-ACYLTRANSFERASE"/>
    <property type="match status" value="1"/>
</dbReference>
<dbReference type="AlphaFoldDB" id="A0AB34IVD1"/>
<evidence type="ECO:0000256" key="10">
    <source>
        <dbReference type="ARBA" id="ARBA00023315"/>
    </source>
</evidence>
<keyword evidence="5 11" id="KW-0812">Transmembrane</keyword>
<dbReference type="EMBL" id="JBGBPQ010000017">
    <property type="protein sequence ID" value="KAL1507857.1"/>
    <property type="molecule type" value="Genomic_DNA"/>
</dbReference>
<proteinExistence type="inferred from homology"/>
<comment type="subcellular location">
    <subcellularLocation>
        <location evidence="1 11">Endoplasmic reticulum membrane</location>
        <topology evidence="1 11">Multi-pass membrane protein</topology>
    </subcellularLocation>
</comment>
<evidence type="ECO:0000256" key="11">
    <source>
        <dbReference type="RuleBase" id="RU367023"/>
    </source>
</evidence>
<evidence type="ECO:0000313" key="13">
    <source>
        <dbReference type="Proteomes" id="UP001515480"/>
    </source>
</evidence>
<evidence type="ECO:0000256" key="6">
    <source>
        <dbReference type="ARBA" id="ARBA00022824"/>
    </source>
</evidence>
<sequence>MESICCLSDRRSGCIRVNQLSQHCIECFAADPAVLRLPRDERRRVVYAQKKSCTSFEPGSLAWQANISLVEEAAVLCAFFVLMGGPLILFATGFVCLLVGSWLSCLVWLALVLVLAMHPLPDCAESLRQSWFALTLYKYFSYRFVWSNDDDLATQDLSSAWYGAGPPHGVLPLANLLSIPAINSFAFRPFVGAPASVVFHTPFLRYMTLFGAVDVSAKSMAKAAASGLCVGIVPDGIAGIFKNNESDEVVFLKNRKGLAKLALRTGTPILPAYSVGNTAVFTAWFDPFGMMENLSRKAQASVFFFWGRFYLPLPRRVNITMLFGRPIVVEKVSEPTSEQIDALHAQYLRAIETLFETHKEALGWGRKTLRFV</sequence>
<evidence type="ECO:0000256" key="3">
    <source>
        <dbReference type="ARBA" id="ARBA00022516"/>
    </source>
</evidence>
<evidence type="ECO:0000313" key="12">
    <source>
        <dbReference type="EMBL" id="KAL1507857.1"/>
    </source>
</evidence>